<sequence length="61" mass="6729">MTSTLATTTSNSGNIHETLLAAMLDSDGQHEFGEYKRDSLLNPLLPPEEINIDNKFSETYG</sequence>
<name>A0ABD5YYR4_9EURY</name>
<dbReference type="Proteomes" id="UP001596417">
    <property type="component" value="Unassembled WGS sequence"/>
</dbReference>
<dbReference type="AlphaFoldDB" id="A0ABD5YYR4"/>
<dbReference type="GeneID" id="76202563"/>
<organism evidence="1 2">
    <name type="scientific">Halocatena marina</name>
    <dbReference type="NCBI Taxonomy" id="2934937"/>
    <lineage>
        <taxon>Archaea</taxon>
        <taxon>Methanobacteriati</taxon>
        <taxon>Methanobacteriota</taxon>
        <taxon>Stenosarchaea group</taxon>
        <taxon>Halobacteria</taxon>
        <taxon>Halobacteriales</taxon>
        <taxon>Natronomonadaceae</taxon>
        <taxon>Halocatena</taxon>
    </lineage>
</organism>
<evidence type="ECO:0000313" key="1">
    <source>
        <dbReference type="EMBL" id="MFC7192910.1"/>
    </source>
</evidence>
<comment type="caution">
    <text evidence="1">The sequence shown here is derived from an EMBL/GenBank/DDBJ whole genome shotgun (WGS) entry which is preliminary data.</text>
</comment>
<accession>A0ABD5YYR4</accession>
<protein>
    <submittedName>
        <fullName evidence="1">Uncharacterized protein</fullName>
    </submittedName>
</protein>
<proteinExistence type="predicted"/>
<reference evidence="1 2" key="1">
    <citation type="journal article" date="2019" name="Int. J. Syst. Evol. Microbiol.">
        <title>The Global Catalogue of Microorganisms (GCM) 10K type strain sequencing project: providing services to taxonomists for standard genome sequencing and annotation.</title>
        <authorList>
            <consortium name="The Broad Institute Genomics Platform"/>
            <consortium name="The Broad Institute Genome Sequencing Center for Infectious Disease"/>
            <person name="Wu L."/>
            <person name="Ma J."/>
        </authorList>
    </citation>
    <scope>NUCLEOTIDE SEQUENCE [LARGE SCALE GENOMIC DNA]</scope>
    <source>
        <strain evidence="1 2">RDMS1</strain>
    </source>
</reference>
<dbReference type="RefSeq" id="WP_264556853.1">
    <property type="nucleotide sequence ID" value="NZ_CP109982.1"/>
</dbReference>
<evidence type="ECO:0000313" key="2">
    <source>
        <dbReference type="Proteomes" id="UP001596417"/>
    </source>
</evidence>
<keyword evidence="2" id="KW-1185">Reference proteome</keyword>
<gene>
    <name evidence="1" type="ORF">ACFQL7_25970</name>
</gene>
<dbReference type="EMBL" id="JBHTAX010000006">
    <property type="protein sequence ID" value="MFC7192910.1"/>
    <property type="molecule type" value="Genomic_DNA"/>
</dbReference>